<evidence type="ECO:0000313" key="2">
    <source>
        <dbReference type="EMBL" id="KAF2482324.1"/>
    </source>
</evidence>
<evidence type="ECO:0000313" key="3">
    <source>
        <dbReference type="Proteomes" id="UP000799767"/>
    </source>
</evidence>
<protein>
    <submittedName>
        <fullName evidence="2">Beta-lactamase-like protein</fullName>
    </submittedName>
</protein>
<dbReference type="PANTHER" id="PTHR36839">
    <property type="entry name" value="METALLO-BETA-LACTAMASE FAMILY PROTEIN (AFU_ORTHOLOGUE AFUA_5G12770)"/>
    <property type="match status" value="1"/>
</dbReference>
<dbReference type="AlphaFoldDB" id="A0A6A6PRP3"/>
<organism evidence="2 3">
    <name type="scientific">Neohortaea acidophila</name>
    <dbReference type="NCBI Taxonomy" id="245834"/>
    <lineage>
        <taxon>Eukaryota</taxon>
        <taxon>Fungi</taxon>
        <taxon>Dikarya</taxon>
        <taxon>Ascomycota</taxon>
        <taxon>Pezizomycotina</taxon>
        <taxon>Dothideomycetes</taxon>
        <taxon>Dothideomycetidae</taxon>
        <taxon>Mycosphaerellales</taxon>
        <taxon>Teratosphaeriaceae</taxon>
        <taxon>Neohortaea</taxon>
    </lineage>
</organism>
<dbReference type="SMART" id="SM00849">
    <property type="entry name" value="Lactamase_B"/>
    <property type="match status" value="1"/>
</dbReference>
<name>A0A6A6PRP3_9PEZI</name>
<sequence>MDSSADLAICVACGTQFDVPLSSPPKSCRICDDPRQFVPPTGQSWTSLHTLRSSKETHTNKIHPDSTNASVHSISTSPKVGIGQRCILLETPHGNVLWDCITYLDDATVDFIRSKGGLKAIVISHPHYYSTHLVWAEVFGCSVYLAAEDEEWLCREDVGGRRRFLGEESVREEIVPGVVAVKVGGHFPGSLVLGWEGRLFIADSFVTAPSAYYHIDRPPGTTSYAFMWSIPNMIPLPPSELLKMWKALEGVEFESTYGAFVSTEVRDKGLKGRVLESMKIQTRAMGHEKHEILEQSWP</sequence>
<dbReference type="RefSeq" id="XP_033588894.1">
    <property type="nucleotide sequence ID" value="XM_033731182.1"/>
</dbReference>
<proteinExistence type="predicted"/>
<reference evidence="2" key="1">
    <citation type="journal article" date="2020" name="Stud. Mycol.">
        <title>101 Dothideomycetes genomes: a test case for predicting lifestyles and emergence of pathogens.</title>
        <authorList>
            <person name="Haridas S."/>
            <person name="Albert R."/>
            <person name="Binder M."/>
            <person name="Bloem J."/>
            <person name="Labutti K."/>
            <person name="Salamov A."/>
            <person name="Andreopoulos B."/>
            <person name="Baker S."/>
            <person name="Barry K."/>
            <person name="Bills G."/>
            <person name="Bluhm B."/>
            <person name="Cannon C."/>
            <person name="Castanera R."/>
            <person name="Culley D."/>
            <person name="Daum C."/>
            <person name="Ezra D."/>
            <person name="Gonzalez J."/>
            <person name="Henrissat B."/>
            <person name="Kuo A."/>
            <person name="Liang C."/>
            <person name="Lipzen A."/>
            <person name="Lutzoni F."/>
            <person name="Magnuson J."/>
            <person name="Mondo S."/>
            <person name="Nolan M."/>
            <person name="Ohm R."/>
            <person name="Pangilinan J."/>
            <person name="Park H.-J."/>
            <person name="Ramirez L."/>
            <person name="Alfaro M."/>
            <person name="Sun H."/>
            <person name="Tritt A."/>
            <person name="Yoshinaga Y."/>
            <person name="Zwiers L.-H."/>
            <person name="Turgeon B."/>
            <person name="Goodwin S."/>
            <person name="Spatafora J."/>
            <person name="Crous P."/>
            <person name="Grigoriev I."/>
        </authorList>
    </citation>
    <scope>NUCLEOTIDE SEQUENCE</scope>
    <source>
        <strain evidence="2">CBS 113389</strain>
    </source>
</reference>
<gene>
    <name evidence="2" type="ORF">BDY17DRAFT_251537</name>
</gene>
<dbReference type="OrthoDB" id="17458at2759"/>
<feature type="domain" description="Metallo-beta-lactamase" evidence="1">
    <location>
        <begin position="83"/>
        <end position="245"/>
    </location>
</feature>
<dbReference type="InterPro" id="IPR001279">
    <property type="entry name" value="Metallo-B-lactamas"/>
</dbReference>
<dbReference type="SUPFAM" id="SSF56281">
    <property type="entry name" value="Metallo-hydrolase/oxidoreductase"/>
    <property type="match status" value="1"/>
</dbReference>
<dbReference type="InterPro" id="IPR036866">
    <property type="entry name" value="RibonucZ/Hydroxyglut_hydro"/>
</dbReference>
<keyword evidence="3" id="KW-1185">Reference proteome</keyword>
<evidence type="ECO:0000259" key="1">
    <source>
        <dbReference type="SMART" id="SM00849"/>
    </source>
</evidence>
<dbReference type="EMBL" id="MU001636">
    <property type="protein sequence ID" value="KAF2482324.1"/>
    <property type="molecule type" value="Genomic_DNA"/>
</dbReference>
<dbReference type="GeneID" id="54472184"/>
<dbReference type="Gene3D" id="3.60.15.10">
    <property type="entry name" value="Ribonuclease Z/Hydroxyacylglutathione hydrolase-like"/>
    <property type="match status" value="1"/>
</dbReference>
<accession>A0A6A6PRP3</accession>
<dbReference type="Proteomes" id="UP000799767">
    <property type="component" value="Unassembled WGS sequence"/>
</dbReference>
<dbReference type="PANTHER" id="PTHR36839:SF1">
    <property type="entry name" value="METALLO-BETA-LACTAMASE FAMILY PROTEIN (AFU_ORTHOLOGUE AFUA_5G12770)"/>
    <property type="match status" value="1"/>
</dbReference>